<keyword evidence="2" id="KW-1185">Reference proteome</keyword>
<evidence type="ECO:0000313" key="2">
    <source>
        <dbReference type="Proteomes" id="UP001412067"/>
    </source>
</evidence>
<name>A0ABR2M972_9ASPA</name>
<dbReference type="EMBL" id="JBBWWR010000010">
    <property type="protein sequence ID" value="KAK8960431.1"/>
    <property type="molecule type" value="Genomic_DNA"/>
</dbReference>
<reference evidence="1 2" key="1">
    <citation type="journal article" date="2022" name="Nat. Plants">
        <title>Genomes of leafy and leafless Platanthera orchids illuminate the evolution of mycoheterotrophy.</title>
        <authorList>
            <person name="Li M.H."/>
            <person name="Liu K.W."/>
            <person name="Li Z."/>
            <person name="Lu H.C."/>
            <person name="Ye Q.L."/>
            <person name="Zhang D."/>
            <person name="Wang J.Y."/>
            <person name="Li Y.F."/>
            <person name="Zhong Z.M."/>
            <person name="Liu X."/>
            <person name="Yu X."/>
            <person name="Liu D.K."/>
            <person name="Tu X.D."/>
            <person name="Liu B."/>
            <person name="Hao Y."/>
            <person name="Liao X.Y."/>
            <person name="Jiang Y.T."/>
            <person name="Sun W.H."/>
            <person name="Chen J."/>
            <person name="Chen Y.Q."/>
            <person name="Ai Y."/>
            <person name="Zhai J.W."/>
            <person name="Wu S.S."/>
            <person name="Zhou Z."/>
            <person name="Hsiao Y.Y."/>
            <person name="Wu W.L."/>
            <person name="Chen Y.Y."/>
            <person name="Lin Y.F."/>
            <person name="Hsu J.L."/>
            <person name="Li C.Y."/>
            <person name="Wang Z.W."/>
            <person name="Zhao X."/>
            <person name="Zhong W.Y."/>
            <person name="Ma X.K."/>
            <person name="Ma L."/>
            <person name="Huang J."/>
            <person name="Chen G.Z."/>
            <person name="Huang M.Z."/>
            <person name="Huang L."/>
            <person name="Peng D.H."/>
            <person name="Luo Y.B."/>
            <person name="Zou S.Q."/>
            <person name="Chen S.P."/>
            <person name="Lan S."/>
            <person name="Tsai W.C."/>
            <person name="Van de Peer Y."/>
            <person name="Liu Z.J."/>
        </authorList>
    </citation>
    <scope>NUCLEOTIDE SEQUENCE [LARGE SCALE GENOMIC DNA]</scope>
    <source>
        <strain evidence="1">Lor288</strain>
    </source>
</reference>
<comment type="caution">
    <text evidence="1">The sequence shown here is derived from an EMBL/GenBank/DDBJ whole genome shotgun (WGS) entry which is preliminary data.</text>
</comment>
<organism evidence="1 2">
    <name type="scientific">Platanthera guangdongensis</name>
    <dbReference type="NCBI Taxonomy" id="2320717"/>
    <lineage>
        <taxon>Eukaryota</taxon>
        <taxon>Viridiplantae</taxon>
        <taxon>Streptophyta</taxon>
        <taxon>Embryophyta</taxon>
        <taxon>Tracheophyta</taxon>
        <taxon>Spermatophyta</taxon>
        <taxon>Magnoliopsida</taxon>
        <taxon>Liliopsida</taxon>
        <taxon>Asparagales</taxon>
        <taxon>Orchidaceae</taxon>
        <taxon>Orchidoideae</taxon>
        <taxon>Orchideae</taxon>
        <taxon>Orchidinae</taxon>
        <taxon>Platanthera</taxon>
    </lineage>
</organism>
<proteinExistence type="predicted"/>
<gene>
    <name evidence="1" type="ORF">KSP40_PGU014541</name>
</gene>
<evidence type="ECO:0000313" key="1">
    <source>
        <dbReference type="EMBL" id="KAK8960431.1"/>
    </source>
</evidence>
<dbReference type="Proteomes" id="UP001412067">
    <property type="component" value="Unassembled WGS sequence"/>
</dbReference>
<accession>A0ABR2M972</accession>
<protein>
    <submittedName>
        <fullName evidence="1">Uncharacterized protein</fullName>
    </submittedName>
</protein>
<sequence>MDLYFRWEVRVDEAGRGAMLAIAFDEIKDNTYRLTWVQREKIRRFEEVDGWRLHRVDATPAMMWRNGAAGERVWEEIVVVPCIETTRRFIEGSGGTRILKSHGHNLSTVNLGGSGGSAP</sequence>